<reference evidence="7 8" key="1">
    <citation type="submission" date="2020-05" db="EMBL/GenBank/DDBJ databases">
        <title>Genome sequencing of Spirosoma sp. TS118.</title>
        <authorList>
            <person name="Lee J.-H."/>
            <person name="Jeong S."/>
            <person name="Zhao L."/>
            <person name="Jung J.-H."/>
            <person name="Kim M.-K."/>
            <person name="Lim S."/>
        </authorList>
    </citation>
    <scope>NUCLEOTIDE SEQUENCE [LARGE SCALE GENOMIC DNA]</scope>
    <source>
        <strain evidence="7 8">TS118</strain>
    </source>
</reference>
<feature type="transmembrane region" description="Helical" evidence="6">
    <location>
        <begin position="154"/>
        <end position="174"/>
    </location>
</feature>
<feature type="transmembrane region" description="Helical" evidence="6">
    <location>
        <begin position="332"/>
        <end position="351"/>
    </location>
</feature>
<evidence type="ECO:0000256" key="2">
    <source>
        <dbReference type="ARBA" id="ARBA00022448"/>
    </source>
</evidence>
<evidence type="ECO:0000256" key="5">
    <source>
        <dbReference type="ARBA" id="ARBA00023136"/>
    </source>
</evidence>
<evidence type="ECO:0000256" key="4">
    <source>
        <dbReference type="ARBA" id="ARBA00022989"/>
    </source>
</evidence>
<feature type="transmembrane region" description="Helical" evidence="6">
    <location>
        <begin position="426"/>
        <end position="445"/>
    </location>
</feature>
<dbReference type="InterPro" id="IPR004752">
    <property type="entry name" value="AmpG_permease/AT-1"/>
</dbReference>
<accession>A0A6M5YBM3</accession>
<dbReference type="InterPro" id="IPR011701">
    <property type="entry name" value="MFS"/>
</dbReference>
<feature type="transmembrane region" description="Helical" evidence="6">
    <location>
        <begin position="261"/>
        <end position="284"/>
    </location>
</feature>
<keyword evidence="5 6" id="KW-0472">Membrane</keyword>
<dbReference type="InterPro" id="IPR036259">
    <property type="entry name" value="MFS_trans_sf"/>
</dbReference>
<keyword evidence="8" id="KW-1185">Reference proteome</keyword>
<sequence length="456" mass="49506">MLTASPSSSYPLTLSQNRPLRYGVFFYLYVMQGIPSGFYLTALTNYFTAEGVGPDVVGSFIAIIGLPWAFQFIWGPLIDRFQHSSMGRRKPWVVGSQLMTVLASCILLFVDNPVKQLSTLAWLFCLRSVFAAIQDASVDAMAISIIPEDERGRVNAFMRAGFLIGTGIGAAVFAQLLRQYGFQGAALAQAGCLLTGVFLMLFIREQPGDRLLPSFGVTAKATQNLMPPLTSSGASESERLSSPRHPDYTFRWLFTQLFRGLFARISLLLFGAILLTYLSNSLFIRAYNHHLIDEIGWSDTDLSVLTGTYGMVAATVIALTGGYLADRLGARRLLVIMMAIVAVYLIGFNLLSASWVRRDVAQAGLVALYFMDPAVSAAAMPALMGICRKGVEGSQFTTYMALVNLCDIAGTFVSGHALLVLTAPRIGLIAGGLAVIAMGITLATLRHYRNLSRQAA</sequence>
<dbReference type="KEGG" id="stae:HNV11_19185"/>
<gene>
    <name evidence="7" type="ORF">HNV11_19185</name>
</gene>
<keyword evidence="4 6" id="KW-1133">Transmembrane helix</keyword>
<dbReference type="RefSeq" id="WP_171741197.1">
    <property type="nucleotide sequence ID" value="NZ_CP053435.1"/>
</dbReference>
<feature type="transmembrane region" description="Helical" evidence="6">
    <location>
        <begin position="20"/>
        <end position="40"/>
    </location>
</feature>
<dbReference type="Proteomes" id="UP000502756">
    <property type="component" value="Chromosome"/>
</dbReference>
<proteinExistence type="predicted"/>
<feature type="transmembrane region" description="Helical" evidence="6">
    <location>
        <begin position="180"/>
        <end position="203"/>
    </location>
</feature>
<evidence type="ECO:0000313" key="8">
    <source>
        <dbReference type="Proteomes" id="UP000502756"/>
    </source>
</evidence>
<feature type="transmembrane region" description="Helical" evidence="6">
    <location>
        <begin position="363"/>
        <end position="387"/>
    </location>
</feature>
<name>A0A6M5YBM3_9BACT</name>
<dbReference type="AlphaFoldDB" id="A0A6M5YBM3"/>
<feature type="transmembrane region" description="Helical" evidence="6">
    <location>
        <begin position="91"/>
        <end position="110"/>
    </location>
</feature>
<protein>
    <submittedName>
        <fullName evidence="7">MFS transporter</fullName>
    </submittedName>
</protein>
<evidence type="ECO:0000256" key="3">
    <source>
        <dbReference type="ARBA" id="ARBA00022692"/>
    </source>
</evidence>
<keyword evidence="2" id="KW-0813">Transport</keyword>
<keyword evidence="3 6" id="KW-0812">Transmembrane</keyword>
<dbReference type="EMBL" id="CP053435">
    <property type="protein sequence ID" value="QJW91349.1"/>
    <property type="molecule type" value="Genomic_DNA"/>
</dbReference>
<dbReference type="Pfam" id="PF07690">
    <property type="entry name" value="MFS_1"/>
    <property type="match status" value="2"/>
</dbReference>
<dbReference type="GO" id="GO:0022857">
    <property type="term" value="F:transmembrane transporter activity"/>
    <property type="evidence" value="ECO:0007669"/>
    <property type="project" value="InterPro"/>
</dbReference>
<evidence type="ECO:0000256" key="1">
    <source>
        <dbReference type="ARBA" id="ARBA00004141"/>
    </source>
</evidence>
<dbReference type="PANTHER" id="PTHR12778:SF10">
    <property type="entry name" value="MAJOR FACILITATOR SUPERFAMILY DOMAIN-CONTAINING PROTEIN 3"/>
    <property type="match status" value="1"/>
</dbReference>
<feature type="transmembrane region" description="Helical" evidence="6">
    <location>
        <begin position="399"/>
        <end position="420"/>
    </location>
</feature>
<dbReference type="SUPFAM" id="SSF103473">
    <property type="entry name" value="MFS general substrate transporter"/>
    <property type="match status" value="1"/>
</dbReference>
<dbReference type="GO" id="GO:0016020">
    <property type="term" value="C:membrane"/>
    <property type="evidence" value="ECO:0007669"/>
    <property type="project" value="UniProtKB-SubCell"/>
</dbReference>
<dbReference type="PANTHER" id="PTHR12778">
    <property type="entry name" value="SOLUTE CARRIER FAMILY 33 ACETYL-COA TRANSPORTER -RELATED"/>
    <property type="match status" value="1"/>
</dbReference>
<dbReference type="Gene3D" id="1.20.1250.20">
    <property type="entry name" value="MFS general substrate transporter like domains"/>
    <property type="match status" value="2"/>
</dbReference>
<feature type="transmembrane region" description="Helical" evidence="6">
    <location>
        <begin position="304"/>
        <end position="325"/>
    </location>
</feature>
<evidence type="ECO:0000256" key="6">
    <source>
        <dbReference type="SAM" id="Phobius"/>
    </source>
</evidence>
<evidence type="ECO:0000313" key="7">
    <source>
        <dbReference type="EMBL" id="QJW91349.1"/>
    </source>
</evidence>
<feature type="transmembrane region" description="Helical" evidence="6">
    <location>
        <begin position="60"/>
        <end position="79"/>
    </location>
</feature>
<comment type="subcellular location">
    <subcellularLocation>
        <location evidence="1">Membrane</location>
        <topology evidence="1">Multi-pass membrane protein</topology>
    </subcellularLocation>
</comment>
<organism evidence="7 8">
    <name type="scientific">Spirosoma taeanense</name>
    <dbReference type="NCBI Taxonomy" id="2735870"/>
    <lineage>
        <taxon>Bacteria</taxon>
        <taxon>Pseudomonadati</taxon>
        <taxon>Bacteroidota</taxon>
        <taxon>Cytophagia</taxon>
        <taxon>Cytophagales</taxon>
        <taxon>Cytophagaceae</taxon>
        <taxon>Spirosoma</taxon>
    </lineage>
</organism>